<dbReference type="Proteomes" id="UP001362999">
    <property type="component" value="Unassembled WGS sequence"/>
</dbReference>
<gene>
    <name evidence="2" type="ORF">R3P38DRAFT_2598331</name>
</gene>
<feature type="compositionally biased region" description="Pro residues" evidence="1">
    <location>
        <begin position="605"/>
        <end position="618"/>
    </location>
</feature>
<accession>A0AAW0DZP2</accession>
<feature type="non-terminal residue" evidence="2">
    <location>
        <position position="691"/>
    </location>
</feature>
<keyword evidence="3" id="KW-1185">Reference proteome</keyword>
<name>A0AAW0DZP2_9AGAR</name>
<protein>
    <recommendedName>
        <fullName evidence="4">Ubiquitin-like protease family profile domain-containing protein</fullName>
    </recommendedName>
</protein>
<proteinExistence type="predicted"/>
<dbReference type="AlphaFoldDB" id="A0AAW0DZP2"/>
<evidence type="ECO:0008006" key="4">
    <source>
        <dbReference type="Google" id="ProtNLM"/>
    </source>
</evidence>
<reference evidence="2 3" key="1">
    <citation type="journal article" date="2024" name="J Genomics">
        <title>Draft genome sequencing and assembly of Favolaschia claudopus CIRM-BRFM 2984 isolated from oak limbs.</title>
        <authorList>
            <person name="Navarro D."/>
            <person name="Drula E."/>
            <person name="Chaduli D."/>
            <person name="Cazenave R."/>
            <person name="Ahrendt S."/>
            <person name="Wang J."/>
            <person name="Lipzen A."/>
            <person name="Daum C."/>
            <person name="Barry K."/>
            <person name="Grigoriev I.V."/>
            <person name="Favel A."/>
            <person name="Rosso M.N."/>
            <person name="Martin F."/>
        </authorList>
    </citation>
    <scope>NUCLEOTIDE SEQUENCE [LARGE SCALE GENOMIC DNA]</scope>
    <source>
        <strain evidence="2 3">CIRM-BRFM 2984</strain>
    </source>
</reference>
<evidence type="ECO:0000313" key="2">
    <source>
        <dbReference type="EMBL" id="KAK7057078.1"/>
    </source>
</evidence>
<evidence type="ECO:0000256" key="1">
    <source>
        <dbReference type="SAM" id="MobiDB-lite"/>
    </source>
</evidence>
<comment type="caution">
    <text evidence="2">The sequence shown here is derived from an EMBL/GenBank/DDBJ whole genome shotgun (WGS) entry which is preliminary data.</text>
</comment>
<organism evidence="2 3">
    <name type="scientific">Favolaschia claudopus</name>
    <dbReference type="NCBI Taxonomy" id="2862362"/>
    <lineage>
        <taxon>Eukaryota</taxon>
        <taxon>Fungi</taxon>
        <taxon>Dikarya</taxon>
        <taxon>Basidiomycota</taxon>
        <taxon>Agaricomycotina</taxon>
        <taxon>Agaricomycetes</taxon>
        <taxon>Agaricomycetidae</taxon>
        <taxon>Agaricales</taxon>
        <taxon>Marasmiineae</taxon>
        <taxon>Mycenaceae</taxon>
        <taxon>Favolaschia</taxon>
    </lineage>
</organism>
<feature type="region of interest" description="Disordered" evidence="1">
    <location>
        <begin position="568"/>
        <end position="629"/>
    </location>
</feature>
<dbReference type="EMBL" id="JAWWNJ010000004">
    <property type="protein sequence ID" value="KAK7057078.1"/>
    <property type="molecule type" value="Genomic_DNA"/>
</dbReference>
<sequence length="691" mass="77317">MSVALSFDAYSTPSPEERFSAESVGNLTFGEAASMLLQNRLPLILPRDSIISWVFHDRVPTEPEALTLADNEPIPHREDLLAITETWETAYADSARSVYIDLPNLERPMWYHFSKIRLIRNANNHFPHLLAASGIFKRIQASPSPMLPPECIEKLEATRLMEPLAGFHGTHTPLHTLGCLLDEQWASEDVLNAAAEMMYFYRGVMKELCGDPSFLFLPTLFINECRRVWLLDESIRGYSQNMIWVRERIRAGRVHGIGMLVCTSNHYSAIVKIRLDELEHGDSLHLPAQSDLLPILRWVFAGLGAFDPGNSQAHIKPGLIDRQRSLAGEGSCGIAALNFIAFRTGMQTPRWMADESLRFRDELLHALLRYHLIARQKSTTFSDWVVLCALKGEDAEVAFPIEALGVAVGYSDFNLYALAVNMSHPIFDWAIAVQQQHPPHNGDPFAAPTVSSGTNADLQPPIILNSLPQPKKLVPPLHGLTEIVLEAGYDYSSMFPLPEFGPGEAKSTDIVEIPDSPPKTPPRRIKSESELIDLCSPDVIDLCTPPRHIARTPPPRLATQKDIVDLGLSPLRPGVKRSKSASAKIEPIDLSIASPPRHKVKPDPTDPAPSRNPPLPRPPPRDIRASSGPLRLNDIYDSYEEAEQAVFRHHESLGYKYIRSQLRLDENSGQARRRTLRCNRYKDAEETHQIT</sequence>
<evidence type="ECO:0000313" key="3">
    <source>
        <dbReference type="Proteomes" id="UP001362999"/>
    </source>
</evidence>